<dbReference type="EMBL" id="UINC01001428">
    <property type="protein sequence ID" value="SUZ80487.1"/>
    <property type="molecule type" value="Genomic_DNA"/>
</dbReference>
<dbReference type="AlphaFoldDB" id="A0A381QRL2"/>
<name>A0A381QRL2_9ZZZZ</name>
<accession>A0A381QRL2</accession>
<dbReference type="NCBIfam" id="TIGR00135">
    <property type="entry name" value="gatC"/>
    <property type="match status" value="1"/>
</dbReference>
<dbReference type="GO" id="GO:0070681">
    <property type="term" value="P:glutaminyl-tRNAGln biosynthesis via transamidation"/>
    <property type="evidence" value="ECO:0007669"/>
    <property type="project" value="TreeGrafter"/>
</dbReference>
<dbReference type="InterPro" id="IPR003837">
    <property type="entry name" value="GatC"/>
</dbReference>
<dbReference type="HAMAP" id="MF_00122">
    <property type="entry name" value="GatC"/>
    <property type="match status" value="1"/>
</dbReference>
<dbReference type="PANTHER" id="PTHR15004">
    <property type="entry name" value="GLUTAMYL-TRNA(GLN) AMIDOTRANSFERASE SUBUNIT C, MITOCHONDRIAL"/>
    <property type="match status" value="1"/>
</dbReference>
<gene>
    <name evidence="1" type="ORF">METZ01_LOCUS33341</name>
</gene>
<dbReference type="PANTHER" id="PTHR15004:SF0">
    <property type="entry name" value="GLUTAMYL-TRNA(GLN) AMIDOTRANSFERASE SUBUNIT C, MITOCHONDRIAL"/>
    <property type="match status" value="1"/>
</dbReference>
<dbReference type="InterPro" id="IPR036113">
    <property type="entry name" value="Asp/Glu-ADT_sf_sub_c"/>
</dbReference>
<dbReference type="Pfam" id="PF02686">
    <property type="entry name" value="GatC"/>
    <property type="match status" value="1"/>
</dbReference>
<dbReference type="SUPFAM" id="SSF141000">
    <property type="entry name" value="Glu-tRNAGln amidotransferase C subunit"/>
    <property type="match status" value="1"/>
</dbReference>
<proteinExistence type="inferred from homology"/>
<protein>
    <submittedName>
        <fullName evidence="1">Uncharacterized protein</fullName>
    </submittedName>
</protein>
<organism evidence="1">
    <name type="scientific">marine metagenome</name>
    <dbReference type="NCBI Taxonomy" id="408172"/>
    <lineage>
        <taxon>unclassified sequences</taxon>
        <taxon>metagenomes</taxon>
        <taxon>ecological metagenomes</taxon>
    </lineage>
</organism>
<dbReference type="GO" id="GO:0006450">
    <property type="term" value="P:regulation of translational fidelity"/>
    <property type="evidence" value="ECO:0007669"/>
    <property type="project" value="InterPro"/>
</dbReference>
<dbReference type="Gene3D" id="1.10.20.60">
    <property type="entry name" value="Glu-tRNAGln amidotransferase C subunit, N-terminal domain"/>
    <property type="match status" value="1"/>
</dbReference>
<sequence>MPLERSQVEHIASLARIGLTEEEIKMFGEQLSQILEQFEVLNELDTSGVTPTGHAGGLQTVMRDDLAEASLDSEDVLKNAPRREGEFFRVNAVLEE</sequence>
<evidence type="ECO:0000313" key="1">
    <source>
        <dbReference type="EMBL" id="SUZ80487.1"/>
    </source>
</evidence>
<reference evidence="1" key="1">
    <citation type="submission" date="2018-05" db="EMBL/GenBank/DDBJ databases">
        <authorList>
            <person name="Lanie J.A."/>
            <person name="Ng W.-L."/>
            <person name="Kazmierczak K.M."/>
            <person name="Andrzejewski T.M."/>
            <person name="Davidsen T.M."/>
            <person name="Wayne K.J."/>
            <person name="Tettelin H."/>
            <person name="Glass J.I."/>
            <person name="Rusch D."/>
            <person name="Podicherti R."/>
            <person name="Tsui H.-C.T."/>
            <person name="Winkler M.E."/>
        </authorList>
    </citation>
    <scope>NUCLEOTIDE SEQUENCE</scope>
</reference>